<dbReference type="Proteomes" id="UP000326779">
    <property type="component" value="Chromosome"/>
</dbReference>
<dbReference type="EMBL" id="CP045143">
    <property type="protein sequence ID" value="QFR24085.1"/>
    <property type="molecule type" value="Genomic_DNA"/>
</dbReference>
<dbReference type="AlphaFoldDB" id="A0A5P8M791"/>
<accession>A0A5P8M791</accession>
<reference evidence="1 2" key="1">
    <citation type="submission" date="2019-10" db="EMBL/GenBank/DDBJ databases">
        <title>The completed genome of Lactobacillus harbinensis M1.</title>
        <authorList>
            <person name="Zheng Y."/>
        </authorList>
    </citation>
    <scope>NUCLEOTIDE SEQUENCE [LARGE SCALE GENOMIC DNA]</scope>
    <source>
        <strain evidence="1 2">M1</strain>
    </source>
</reference>
<proteinExistence type="predicted"/>
<organism evidence="1 2">
    <name type="scientific">Schleiferilactobacillus harbinensis</name>
    <dbReference type="NCBI Taxonomy" id="304207"/>
    <lineage>
        <taxon>Bacteria</taxon>
        <taxon>Bacillati</taxon>
        <taxon>Bacillota</taxon>
        <taxon>Bacilli</taxon>
        <taxon>Lactobacillales</taxon>
        <taxon>Lactobacillaceae</taxon>
        <taxon>Schleiferilactobacillus</taxon>
    </lineage>
</organism>
<evidence type="ECO:0000313" key="1">
    <source>
        <dbReference type="EMBL" id="QFR24085.1"/>
    </source>
</evidence>
<name>A0A5P8M791_9LACO</name>
<dbReference type="RefSeq" id="WP_152261094.1">
    <property type="nucleotide sequence ID" value="NZ_CP045143.1"/>
</dbReference>
<sequence>MATVNIQVPDSSITFDLSGHKFTVSLADTSRGKLSEVYRKIQLNDMRRAQHQKLLGTQFTQQLAELDAKTADVATEADRLKKQYQLQNSFERKMQTTYDKQEDEDRTAYQQLFDTMFGDGSGKQIYLLSNQSTVVMGKIMGMVMAEVGRRTDVLDYQQKYLRKIDEMKNGHTDEAPDQSQV</sequence>
<protein>
    <submittedName>
        <fullName evidence="1">Uncharacterized protein</fullName>
    </submittedName>
</protein>
<gene>
    <name evidence="1" type="ORF">D1010_12210</name>
</gene>
<evidence type="ECO:0000313" key="2">
    <source>
        <dbReference type="Proteomes" id="UP000326779"/>
    </source>
</evidence>
<dbReference type="KEGG" id="lhb:D1010_12210"/>